<comment type="caution">
    <text evidence="2">The sequence shown here is derived from an EMBL/GenBank/DDBJ whole genome shotgun (WGS) entry which is preliminary data.</text>
</comment>
<dbReference type="InterPro" id="IPR036188">
    <property type="entry name" value="FAD/NAD-bd_sf"/>
</dbReference>
<proteinExistence type="predicted"/>
<dbReference type="SUPFAM" id="SSF51905">
    <property type="entry name" value="FAD/NAD(P)-binding domain"/>
    <property type="match status" value="1"/>
</dbReference>
<evidence type="ECO:0000313" key="3">
    <source>
        <dbReference type="Proteomes" id="UP000543598"/>
    </source>
</evidence>
<dbReference type="PANTHER" id="PTHR42923">
    <property type="entry name" value="PROTOPORPHYRINOGEN OXIDASE"/>
    <property type="match status" value="1"/>
</dbReference>
<dbReference type="Proteomes" id="UP000543598">
    <property type="component" value="Unassembled WGS sequence"/>
</dbReference>
<keyword evidence="3" id="KW-1185">Reference proteome</keyword>
<reference evidence="2 3" key="1">
    <citation type="submission" date="2020-05" db="EMBL/GenBank/DDBJ databases">
        <title>MicrobeNet Type strains.</title>
        <authorList>
            <person name="Nicholson A.C."/>
        </authorList>
    </citation>
    <scope>NUCLEOTIDE SEQUENCE [LARGE SCALE GENOMIC DNA]</scope>
    <source>
        <strain evidence="2 3">JCM 14282</strain>
    </source>
</reference>
<gene>
    <name evidence="2" type="ORF">HLA99_04590</name>
</gene>
<dbReference type="AlphaFoldDB" id="A0A7Y2LZR9"/>
<evidence type="ECO:0000313" key="2">
    <source>
        <dbReference type="EMBL" id="NNH03129.1"/>
    </source>
</evidence>
<sequence>MEVVGGGVAGLVVARRLALAGADVVLHEASDRLGGTVARHVVGGIPLDAGAESFAVRGGSVAALLAELGLAGDIVDPRPGPAWLQPAEGSPVPLPATALLGIPADPVAADVVAVVGEAAAMRAAELDAMPLGDVPATLGALVRERHGADVLDRLVTPVVRGVHSIHPDDVPIERAHPALRAALVEHGSLSAAVRSLRAAAPPGSAVAGLRGGMHRLPAALAEDAARAGVDIRLGSRVDAFDAAMVVAARSVTAPAGEGRRIHLVTLVVDQDELDAAPRGSGLLVAEGAPGIRARALTHATAKWEWLRESAAGRHVLRLSYDDVPADPVETARTDAAALLGVALPRERVLDAARVSWTRPAPASPAPWAVVVGETVAGSGLAGIVAHAERTAQGLLARVIPG</sequence>
<accession>A0A7Y2LZR9</accession>
<dbReference type="GO" id="GO:0016491">
    <property type="term" value="F:oxidoreductase activity"/>
    <property type="evidence" value="ECO:0007669"/>
    <property type="project" value="InterPro"/>
</dbReference>
<dbReference type="Gene3D" id="3.50.50.60">
    <property type="entry name" value="FAD/NAD(P)-binding domain"/>
    <property type="match status" value="1"/>
</dbReference>
<dbReference type="EMBL" id="JABEMB010000003">
    <property type="protein sequence ID" value="NNH03129.1"/>
    <property type="molecule type" value="Genomic_DNA"/>
</dbReference>
<evidence type="ECO:0000259" key="1">
    <source>
        <dbReference type="Pfam" id="PF01593"/>
    </source>
</evidence>
<feature type="domain" description="Amine oxidase" evidence="1">
    <location>
        <begin position="8"/>
        <end position="241"/>
    </location>
</feature>
<dbReference type="Gene3D" id="3.90.660.20">
    <property type="entry name" value="Protoporphyrinogen oxidase, mitochondrial, domain 2"/>
    <property type="match status" value="2"/>
</dbReference>
<organism evidence="2 3">
    <name type="scientific">Microbacterium ulmi</name>
    <dbReference type="NCBI Taxonomy" id="179095"/>
    <lineage>
        <taxon>Bacteria</taxon>
        <taxon>Bacillati</taxon>
        <taxon>Actinomycetota</taxon>
        <taxon>Actinomycetes</taxon>
        <taxon>Micrococcales</taxon>
        <taxon>Microbacteriaceae</taxon>
        <taxon>Microbacterium</taxon>
    </lineage>
</organism>
<dbReference type="InterPro" id="IPR050464">
    <property type="entry name" value="Zeta_carotene_desat/Oxidored"/>
</dbReference>
<dbReference type="Gene3D" id="1.10.3110.10">
    <property type="entry name" value="protoporphyrinogen ix oxidase, domain 3"/>
    <property type="match status" value="1"/>
</dbReference>
<protein>
    <submittedName>
        <fullName evidence="2">NAD(P)-binding protein</fullName>
    </submittedName>
</protein>
<name>A0A7Y2LZR9_9MICO</name>
<dbReference type="Pfam" id="PF01593">
    <property type="entry name" value="Amino_oxidase"/>
    <property type="match status" value="1"/>
</dbReference>
<dbReference type="PANTHER" id="PTHR42923:SF3">
    <property type="entry name" value="PROTOPORPHYRINOGEN OXIDASE"/>
    <property type="match status" value="1"/>
</dbReference>
<dbReference type="InterPro" id="IPR002937">
    <property type="entry name" value="Amino_oxidase"/>
</dbReference>